<dbReference type="Gene3D" id="3.40.50.720">
    <property type="entry name" value="NAD(P)-binding Rossmann-like Domain"/>
    <property type="match status" value="1"/>
</dbReference>
<dbReference type="GO" id="GO:0046872">
    <property type="term" value="F:metal ion binding"/>
    <property type="evidence" value="ECO:0007669"/>
    <property type="project" value="UniProtKB-KW"/>
</dbReference>
<dbReference type="GO" id="GO:0006508">
    <property type="term" value="P:proteolysis"/>
    <property type="evidence" value="ECO:0007669"/>
    <property type="project" value="UniProtKB-KW"/>
</dbReference>
<dbReference type="InterPro" id="IPR028090">
    <property type="entry name" value="JAB_dom_prok"/>
</dbReference>
<dbReference type="Gene3D" id="3.40.140.10">
    <property type="entry name" value="Cytidine Deaminase, domain 2"/>
    <property type="match status" value="1"/>
</dbReference>
<dbReference type="Pfam" id="PF00899">
    <property type="entry name" value="ThiF"/>
    <property type="match status" value="1"/>
</dbReference>
<evidence type="ECO:0000256" key="5">
    <source>
        <dbReference type="ARBA" id="ARBA00023049"/>
    </source>
</evidence>
<evidence type="ECO:0000256" key="1">
    <source>
        <dbReference type="ARBA" id="ARBA00022670"/>
    </source>
</evidence>
<protein>
    <submittedName>
        <fullName evidence="8">ThiF family adenylyltransferase</fullName>
    </submittedName>
</protein>
<dbReference type="InterPro" id="IPR000594">
    <property type="entry name" value="ThiF_NAD_FAD-bd"/>
</dbReference>
<keyword evidence="9" id="KW-1185">Reference proteome</keyword>
<dbReference type="PANTHER" id="PTHR10953">
    <property type="entry name" value="UBIQUITIN-ACTIVATING ENZYME E1"/>
    <property type="match status" value="1"/>
</dbReference>
<evidence type="ECO:0000259" key="7">
    <source>
        <dbReference type="Pfam" id="PF14464"/>
    </source>
</evidence>
<dbReference type="AlphaFoldDB" id="A0A926DTH8"/>
<dbReference type="GO" id="GO:0032446">
    <property type="term" value="P:protein modification by small protein conjugation"/>
    <property type="evidence" value="ECO:0007669"/>
    <property type="project" value="TreeGrafter"/>
</dbReference>
<evidence type="ECO:0000256" key="2">
    <source>
        <dbReference type="ARBA" id="ARBA00022723"/>
    </source>
</evidence>
<dbReference type="GO" id="GO:0016779">
    <property type="term" value="F:nucleotidyltransferase activity"/>
    <property type="evidence" value="ECO:0007669"/>
    <property type="project" value="UniProtKB-KW"/>
</dbReference>
<dbReference type="PANTHER" id="PTHR10953:SF102">
    <property type="entry name" value="ADENYLYLTRANSFERASE AND SULFURTRANSFERASE MOCS3"/>
    <property type="match status" value="1"/>
</dbReference>
<feature type="domain" description="THIF-type NAD/FAD binding fold" evidence="6">
    <location>
        <begin position="210"/>
        <end position="420"/>
    </location>
</feature>
<organism evidence="8 9">
    <name type="scientific">Bianquea renquensis</name>
    <dbReference type="NCBI Taxonomy" id="2763661"/>
    <lineage>
        <taxon>Bacteria</taxon>
        <taxon>Bacillati</taxon>
        <taxon>Bacillota</taxon>
        <taxon>Clostridia</taxon>
        <taxon>Eubacteriales</taxon>
        <taxon>Bianqueaceae</taxon>
        <taxon>Bianquea</taxon>
    </lineage>
</organism>
<dbReference type="Proteomes" id="UP000657006">
    <property type="component" value="Unassembled WGS sequence"/>
</dbReference>
<proteinExistence type="predicted"/>
<dbReference type="GO" id="GO:0004792">
    <property type="term" value="F:thiosulfate-cyanide sulfurtransferase activity"/>
    <property type="evidence" value="ECO:0007669"/>
    <property type="project" value="TreeGrafter"/>
</dbReference>
<keyword evidence="8" id="KW-0548">Nucleotidyltransferase</keyword>
<evidence type="ECO:0000256" key="4">
    <source>
        <dbReference type="ARBA" id="ARBA00022833"/>
    </source>
</evidence>
<evidence type="ECO:0000313" key="9">
    <source>
        <dbReference type="Proteomes" id="UP000657006"/>
    </source>
</evidence>
<keyword evidence="1" id="KW-0645">Protease</keyword>
<dbReference type="GO" id="GO:0008237">
    <property type="term" value="F:metallopeptidase activity"/>
    <property type="evidence" value="ECO:0007669"/>
    <property type="project" value="UniProtKB-KW"/>
</dbReference>
<name>A0A926DTH8_9FIRM</name>
<evidence type="ECO:0000256" key="3">
    <source>
        <dbReference type="ARBA" id="ARBA00022801"/>
    </source>
</evidence>
<dbReference type="GO" id="GO:0005737">
    <property type="term" value="C:cytoplasm"/>
    <property type="evidence" value="ECO:0007669"/>
    <property type="project" value="TreeGrafter"/>
</dbReference>
<dbReference type="EMBL" id="JACRSQ010000040">
    <property type="protein sequence ID" value="MBC8545005.1"/>
    <property type="molecule type" value="Genomic_DNA"/>
</dbReference>
<dbReference type="Pfam" id="PF14464">
    <property type="entry name" value="Prok-JAB"/>
    <property type="match status" value="1"/>
</dbReference>
<keyword evidence="4" id="KW-0862">Zinc</keyword>
<dbReference type="InterPro" id="IPR045886">
    <property type="entry name" value="ThiF/MoeB/HesA"/>
</dbReference>
<dbReference type="InterPro" id="IPR035985">
    <property type="entry name" value="Ubiquitin-activating_enz"/>
</dbReference>
<keyword evidence="3" id="KW-0378">Hydrolase</keyword>
<sequence length="554" mass="62691">MREVNPSSTMPAHVFMDKAVVQKINELIHRDPYKECGGFFIGNVSKDEVTGRYNVHIHDLYHEELSGTASSFEFSTDYTMNAVKYVKRNCKGYHIVGNIHSHAQFQAFFSGVDKEMMAQSRDNSFYMVVSPKHGTWVGIFKDIDFEFHECELKIAVKPNPNVLFNKTIKRVDKEVALNGKRCHSSSFRTSRFYSETQQREFDKRFLHSITELKGKKVLIVGAGTIGNLLAEYAMNSGISDLCIVDMDTYQYWNLPRSSMVGEDSLGKPKALELAKAVAEKSSFSIEVTGINADICDLGWGFLKQFDIVLSPVDSAAIRQYIDRGCRIYHIPHITCGTGIVDGDFTGNILAFPSDSPVDLEYVWGNGYREKLKERRSCSDIAEETQAQVMGFSSQIAGMTMDVALKYLLGKFKEKTVAMKYILNAVGNGIIRDKAALRPFKYGKLPVGTKSELFSMLDSDREIPSVTFDRRKPKHELWEMLNEMFQEQIPSYRLNLEWSLNIPVAYRSIGACAVLEVAVNSGVDPTLMDLPPRHIYLVEGEENDYLLEIIFTEET</sequence>
<comment type="caution">
    <text evidence="8">The sequence shown here is derived from an EMBL/GenBank/DDBJ whole genome shotgun (WGS) entry which is preliminary data.</text>
</comment>
<keyword evidence="8" id="KW-0808">Transferase</keyword>
<keyword evidence="5" id="KW-0482">Metalloprotease</keyword>
<dbReference type="GO" id="GO:0008641">
    <property type="term" value="F:ubiquitin-like modifier activating enzyme activity"/>
    <property type="evidence" value="ECO:0007669"/>
    <property type="project" value="InterPro"/>
</dbReference>
<reference evidence="8" key="1">
    <citation type="submission" date="2020-08" db="EMBL/GenBank/DDBJ databases">
        <title>Genome public.</title>
        <authorList>
            <person name="Liu C."/>
            <person name="Sun Q."/>
        </authorList>
    </citation>
    <scope>NUCLEOTIDE SEQUENCE</scope>
    <source>
        <strain evidence="8">NSJ-32</strain>
    </source>
</reference>
<dbReference type="SUPFAM" id="SSF102712">
    <property type="entry name" value="JAB1/MPN domain"/>
    <property type="match status" value="1"/>
</dbReference>
<feature type="domain" description="JAB" evidence="7">
    <location>
        <begin position="18"/>
        <end position="130"/>
    </location>
</feature>
<evidence type="ECO:0000259" key="6">
    <source>
        <dbReference type="Pfam" id="PF00899"/>
    </source>
</evidence>
<dbReference type="RefSeq" id="WP_249290163.1">
    <property type="nucleotide sequence ID" value="NZ_JACRSQ010000040.1"/>
</dbReference>
<keyword evidence="2" id="KW-0479">Metal-binding</keyword>
<dbReference type="SUPFAM" id="SSF69572">
    <property type="entry name" value="Activating enzymes of the ubiquitin-like proteins"/>
    <property type="match status" value="1"/>
</dbReference>
<accession>A0A926DTH8</accession>
<evidence type="ECO:0000313" key="8">
    <source>
        <dbReference type="EMBL" id="MBC8545005.1"/>
    </source>
</evidence>
<gene>
    <name evidence="8" type="ORF">H8730_15795</name>
</gene>